<keyword evidence="3" id="KW-1185">Reference proteome</keyword>
<evidence type="ECO:0000313" key="3">
    <source>
        <dbReference type="Proteomes" id="UP000184550"/>
    </source>
</evidence>
<dbReference type="GO" id="GO:0031072">
    <property type="term" value="F:heat shock protein binding"/>
    <property type="evidence" value="ECO:0007669"/>
    <property type="project" value="InterPro"/>
</dbReference>
<dbReference type="RefSeq" id="WP_083619776.1">
    <property type="nucleotide sequence ID" value="NZ_LR734863.1"/>
</dbReference>
<accession>A0A7Z9BKG6</accession>
<feature type="region of interest" description="Disordered" evidence="1">
    <location>
        <begin position="115"/>
        <end position="136"/>
    </location>
</feature>
<organism evidence="2 3">
    <name type="scientific">Planktothrix serta PCC 8927</name>
    <dbReference type="NCBI Taxonomy" id="671068"/>
    <lineage>
        <taxon>Bacteria</taxon>
        <taxon>Bacillati</taxon>
        <taxon>Cyanobacteriota</taxon>
        <taxon>Cyanophyceae</taxon>
        <taxon>Oscillatoriophycideae</taxon>
        <taxon>Oscillatoriales</taxon>
        <taxon>Microcoleaceae</taxon>
        <taxon>Planktothrix</taxon>
    </lineage>
</organism>
<reference evidence="2" key="1">
    <citation type="submission" date="2019-10" db="EMBL/GenBank/DDBJ databases">
        <authorList>
            <consortium name="Genoscope - CEA"/>
            <person name="William W."/>
        </authorList>
    </citation>
    <scope>NUCLEOTIDE SEQUENCE [LARGE SCALE GENOMIC DNA]</scope>
    <source>
        <strain evidence="2">BBR_PRJEB10992</strain>
    </source>
</reference>
<dbReference type="AlphaFoldDB" id="A0A7Z9BKG6"/>
<comment type="caution">
    <text evidence="2">The sequence shown here is derived from an EMBL/GenBank/DDBJ whole genome shotgun (WGS) entry which is preliminary data.</text>
</comment>
<dbReference type="Gene3D" id="2.10.230.10">
    <property type="entry name" value="Heat shock protein DnaJ, cysteine-rich domain"/>
    <property type="match status" value="1"/>
</dbReference>
<dbReference type="EMBL" id="CZCU02000126">
    <property type="protein sequence ID" value="VXD15973.1"/>
    <property type="molecule type" value="Genomic_DNA"/>
</dbReference>
<proteinExistence type="predicted"/>
<name>A0A7Z9BKG6_9CYAN</name>
<dbReference type="Proteomes" id="UP000184550">
    <property type="component" value="Unassembled WGS sequence"/>
</dbReference>
<protein>
    <submittedName>
        <fullName evidence="2">Uncharacterized protein</fullName>
    </submittedName>
</protein>
<feature type="compositionally biased region" description="Acidic residues" evidence="1">
    <location>
        <begin position="121"/>
        <end position="136"/>
    </location>
</feature>
<dbReference type="OrthoDB" id="3696204at2"/>
<gene>
    <name evidence="2" type="ORF">PL8927_510008</name>
</gene>
<dbReference type="InterPro" id="IPR001305">
    <property type="entry name" value="HSP_DnaJ_Cys-rich_dom"/>
</dbReference>
<evidence type="ECO:0000256" key="1">
    <source>
        <dbReference type="SAM" id="MobiDB-lite"/>
    </source>
</evidence>
<sequence>MNSSSIAKIRLLKDSIGQKKLADLKQDAAELGLSSDDVKTFGTLTLKQTWINAIGEKIAQLFDELGESAIISHGDGDDHTEGVEPGGTTPNTITQKEETMDKELHLSSVQVAVPELAAPDPNEDEDDDDDDDDDDVDEEELAAITIKHVSPICSDIILALPTFNYYQLIAFHYGVLLAHQDLQPVAYAMELLDYDRFPPEQSFSLKLHEFVPDLYERDRLVLLIKGLKSSIFFKKPENCCPACGGAGNIFAGVADHLIDWETCPKCDGKGFLEPVPSPSDLPTIEEIIGTIPSDSGDCPDCDGTGEILDFSGEDNEPCPTCSEPEPKTEPKLSQPDVNVNVLVNFVSLDAEYSRRVEAIAKSFDGNCWFSGYSPGNYEENWSFGSYSFASNFKEQCQSLPFVQSATIDRIASNTPITPPVDTSLYASDFEKETVIAFYREEGSTPEELEEVRRQPLTKMDAAIVLGYAEHYKKSAEIALRLYLVDWINDINLEREQCANRTDKLLLNWKTVTEAKAKIAYQFQLRRPGEINCFCTPDGWRISAPQWVKEEILTQKEAEFLSPDDPVVELMGNGYLFALEKFKEQVSLSLVDLSPFPLTHENSPLA</sequence>
<dbReference type="GO" id="GO:0051082">
    <property type="term" value="F:unfolded protein binding"/>
    <property type="evidence" value="ECO:0007669"/>
    <property type="project" value="InterPro"/>
</dbReference>
<feature type="region of interest" description="Disordered" evidence="1">
    <location>
        <begin position="314"/>
        <end position="333"/>
    </location>
</feature>
<evidence type="ECO:0000313" key="2">
    <source>
        <dbReference type="EMBL" id="VXD15973.1"/>
    </source>
</evidence>
<dbReference type="CDD" id="cd10719">
    <property type="entry name" value="DnaJ_zf"/>
    <property type="match status" value="1"/>
</dbReference>
<feature type="region of interest" description="Disordered" evidence="1">
    <location>
        <begin position="72"/>
        <end position="93"/>
    </location>
</feature>